<evidence type="ECO:0000256" key="11">
    <source>
        <dbReference type="SAM" id="SignalP"/>
    </source>
</evidence>
<evidence type="ECO:0000313" key="14">
    <source>
        <dbReference type="Proteomes" id="UP001303160"/>
    </source>
</evidence>
<keyword evidence="9" id="KW-0349">Heme</keyword>
<comment type="caution">
    <text evidence="13">The sequence shown here is derived from an EMBL/GenBank/DDBJ whole genome shotgun (WGS) entry which is preliminary data.</text>
</comment>
<name>A0AAN7AXP8_9PEZI</name>
<evidence type="ECO:0000256" key="6">
    <source>
        <dbReference type="ARBA" id="ARBA00022729"/>
    </source>
</evidence>
<keyword evidence="5" id="KW-0472">Membrane</keyword>
<dbReference type="Pfam" id="PF05730">
    <property type="entry name" value="CFEM"/>
    <property type="match status" value="1"/>
</dbReference>
<dbReference type="EMBL" id="MU863877">
    <property type="protein sequence ID" value="KAK4205251.1"/>
    <property type="molecule type" value="Genomic_DNA"/>
</dbReference>
<evidence type="ECO:0000256" key="4">
    <source>
        <dbReference type="ARBA" id="ARBA00022525"/>
    </source>
</evidence>
<dbReference type="SMART" id="SM00747">
    <property type="entry name" value="CFEM"/>
    <property type="match status" value="1"/>
</dbReference>
<feature type="region of interest" description="Disordered" evidence="10">
    <location>
        <begin position="150"/>
        <end position="183"/>
    </location>
</feature>
<reference evidence="13" key="2">
    <citation type="submission" date="2023-05" db="EMBL/GenBank/DDBJ databases">
        <authorList>
            <consortium name="Lawrence Berkeley National Laboratory"/>
            <person name="Steindorff A."/>
            <person name="Hensen N."/>
            <person name="Bonometti L."/>
            <person name="Westerberg I."/>
            <person name="Brannstrom I.O."/>
            <person name="Guillou S."/>
            <person name="Cros-Aarteil S."/>
            <person name="Calhoun S."/>
            <person name="Haridas S."/>
            <person name="Kuo A."/>
            <person name="Mondo S."/>
            <person name="Pangilinan J."/>
            <person name="Riley R."/>
            <person name="Labutti K."/>
            <person name="Andreopoulos B."/>
            <person name="Lipzen A."/>
            <person name="Chen C."/>
            <person name="Yanf M."/>
            <person name="Daum C."/>
            <person name="Ng V."/>
            <person name="Clum A."/>
            <person name="Ohm R."/>
            <person name="Martin F."/>
            <person name="Silar P."/>
            <person name="Natvig D."/>
            <person name="Lalanne C."/>
            <person name="Gautier V."/>
            <person name="Ament-Velasquez S.L."/>
            <person name="Kruys A."/>
            <person name="Hutchinson M.I."/>
            <person name="Powell A.J."/>
            <person name="Barry K."/>
            <person name="Miller A.N."/>
            <person name="Grigoriev I.V."/>
            <person name="Debuchy R."/>
            <person name="Gladieux P."/>
            <person name="Thoren M.H."/>
            <person name="Johannesson H."/>
        </authorList>
    </citation>
    <scope>NUCLEOTIDE SEQUENCE</scope>
    <source>
        <strain evidence="13">CBS 315.58</strain>
    </source>
</reference>
<dbReference type="GO" id="GO:0098552">
    <property type="term" value="C:side of membrane"/>
    <property type="evidence" value="ECO:0007669"/>
    <property type="project" value="UniProtKB-KW"/>
</dbReference>
<keyword evidence="5" id="KW-0325">Glycoprotein</keyword>
<evidence type="ECO:0000259" key="12">
    <source>
        <dbReference type="PROSITE" id="PS52012"/>
    </source>
</evidence>
<evidence type="ECO:0000256" key="2">
    <source>
        <dbReference type="ARBA" id="ARBA00004613"/>
    </source>
</evidence>
<dbReference type="InterPro" id="IPR008427">
    <property type="entry name" value="Extracellular_membr_CFEM_dom"/>
</dbReference>
<feature type="compositionally biased region" description="Low complexity" evidence="10">
    <location>
        <begin position="150"/>
        <end position="170"/>
    </location>
</feature>
<accession>A0AAN7AXP8</accession>
<evidence type="ECO:0000313" key="13">
    <source>
        <dbReference type="EMBL" id="KAK4205251.1"/>
    </source>
</evidence>
<proteinExistence type="inferred from homology"/>
<evidence type="ECO:0000256" key="10">
    <source>
        <dbReference type="SAM" id="MobiDB-lite"/>
    </source>
</evidence>
<feature type="binding site" description="axial binding residue" evidence="9">
    <location>
        <position position="71"/>
    </location>
    <ligand>
        <name>heme</name>
        <dbReference type="ChEBI" id="CHEBI:30413"/>
    </ligand>
    <ligandPart>
        <name>Fe</name>
        <dbReference type="ChEBI" id="CHEBI:18248"/>
    </ligandPart>
</feature>
<sequence length="204" mass="21368">MHPPLSVRQFRWNWYLTLQIAFLLTLGIHAQNTTTSGDAETCLSLALVAIPDCAKSCFLEQAPSIGCSALDFACQCAKQAAFYSSVEACVVAACEAEEYQKVIDGVGTVCECAVDAKDHSHSSSAGSFISQTPTSAPSAPPVVIIATTTTTPDPEEQTQTSTSSTQTQTTPLPEAENGADHTSSTSRLGLMISVFGAALAFALL</sequence>
<dbReference type="Proteomes" id="UP001303160">
    <property type="component" value="Unassembled WGS sequence"/>
</dbReference>
<dbReference type="GO" id="GO:0005576">
    <property type="term" value="C:extracellular region"/>
    <property type="evidence" value="ECO:0007669"/>
    <property type="project" value="UniProtKB-SubCell"/>
</dbReference>
<feature type="disulfide bond" evidence="9">
    <location>
        <begin position="67"/>
        <end position="74"/>
    </location>
</feature>
<dbReference type="AlphaFoldDB" id="A0AAN7AXP8"/>
<protein>
    <recommendedName>
        <fullName evidence="12">CFEM domain-containing protein</fullName>
    </recommendedName>
</protein>
<keyword evidence="9" id="KW-0479">Metal-binding</keyword>
<keyword evidence="14" id="KW-1185">Reference proteome</keyword>
<comment type="caution">
    <text evidence="9">Lacks conserved residue(s) required for the propagation of feature annotation.</text>
</comment>
<dbReference type="PROSITE" id="PS52012">
    <property type="entry name" value="CFEM"/>
    <property type="match status" value="1"/>
</dbReference>
<keyword evidence="9" id="KW-0408">Iron</keyword>
<feature type="chain" id="PRO_5042908874" description="CFEM domain-containing protein" evidence="11">
    <location>
        <begin position="31"/>
        <end position="204"/>
    </location>
</feature>
<evidence type="ECO:0000256" key="9">
    <source>
        <dbReference type="PROSITE-ProRule" id="PRU01356"/>
    </source>
</evidence>
<feature type="domain" description="CFEM" evidence="12">
    <location>
        <begin position="27"/>
        <end position="137"/>
    </location>
</feature>
<keyword evidence="4" id="KW-0964">Secreted</keyword>
<organism evidence="13 14">
    <name type="scientific">Triangularia verruculosa</name>
    <dbReference type="NCBI Taxonomy" id="2587418"/>
    <lineage>
        <taxon>Eukaryota</taxon>
        <taxon>Fungi</taxon>
        <taxon>Dikarya</taxon>
        <taxon>Ascomycota</taxon>
        <taxon>Pezizomycotina</taxon>
        <taxon>Sordariomycetes</taxon>
        <taxon>Sordariomycetidae</taxon>
        <taxon>Sordariales</taxon>
        <taxon>Podosporaceae</taxon>
        <taxon>Triangularia</taxon>
    </lineage>
</organism>
<comment type="subcellular location">
    <subcellularLocation>
        <location evidence="1">Membrane</location>
        <topology evidence="1">Lipid-anchor</topology>
        <topology evidence="1">GPI-anchor</topology>
    </subcellularLocation>
    <subcellularLocation>
        <location evidence="2">Secreted</location>
    </subcellularLocation>
</comment>
<evidence type="ECO:0000256" key="5">
    <source>
        <dbReference type="ARBA" id="ARBA00022622"/>
    </source>
</evidence>
<evidence type="ECO:0000256" key="7">
    <source>
        <dbReference type="ARBA" id="ARBA00023157"/>
    </source>
</evidence>
<keyword evidence="5" id="KW-0336">GPI-anchor</keyword>
<evidence type="ECO:0000256" key="1">
    <source>
        <dbReference type="ARBA" id="ARBA00004589"/>
    </source>
</evidence>
<gene>
    <name evidence="13" type="ORF">QBC40DRAFT_50227</name>
</gene>
<reference evidence="13" key="1">
    <citation type="journal article" date="2023" name="Mol. Phylogenet. Evol.">
        <title>Genome-scale phylogeny and comparative genomics of the fungal order Sordariales.</title>
        <authorList>
            <person name="Hensen N."/>
            <person name="Bonometti L."/>
            <person name="Westerberg I."/>
            <person name="Brannstrom I.O."/>
            <person name="Guillou S."/>
            <person name="Cros-Aarteil S."/>
            <person name="Calhoun S."/>
            <person name="Haridas S."/>
            <person name="Kuo A."/>
            <person name="Mondo S."/>
            <person name="Pangilinan J."/>
            <person name="Riley R."/>
            <person name="LaButti K."/>
            <person name="Andreopoulos B."/>
            <person name="Lipzen A."/>
            <person name="Chen C."/>
            <person name="Yan M."/>
            <person name="Daum C."/>
            <person name="Ng V."/>
            <person name="Clum A."/>
            <person name="Steindorff A."/>
            <person name="Ohm R.A."/>
            <person name="Martin F."/>
            <person name="Silar P."/>
            <person name="Natvig D.O."/>
            <person name="Lalanne C."/>
            <person name="Gautier V."/>
            <person name="Ament-Velasquez S.L."/>
            <person name="Kruys A."/>
            <person name="Hutchinson M.I."/>
            <person name="Powell A.J."/>
            <person name="Barry K."/>
            <person name="Miller A.N."/>
            <person name="Grigoriev I.V."/>
            <person name="Debuchy R."/>
            <person name="Gladieux P."/>
            <person name="Hiltunen Thoren M."/>
            <person name="Johannesson H."/>
        </authorList>
    </citation>
    <scope>NUCLEOTIDE SEQUENCE</scope>
    <source>
        <strain evidence="13">CBS 315.58</strain>
    </source>
</reference>
<comment type="similarity">
    <text evidence="3">Belongs to the RBT5 family.</text>
</comment>
<evidence type="ECO:0000256" key="8">
    <source>
        <dbReference type="ARBA" id="ARBA00023288"/>
    </source>
</evidence>
<feature type="signal peptide" evidence="11">
    <location>
        <begin position="1"/>
        <end position="30"/>
    </location>
</feature>
<dbReference type="GO" id="GO:0046872">
    <property type="term" value="F:metal ion binding"/>
    <property type="evidence" value="ECO:0007669"/>
    <property type="project" value="UniProtKB-UniRule"/>
</dbReference>
<evidence type="ECO:0000256" key="3">
    <source>
        <dbReference type="ARBA" id="ARBA00010031"/>
    </source>
</evidence>
<keyword evidence="6 11" id="KW-0732">Signal</keyword>
<keyword evidence="8" id="KW-0449">Lipoprotein</keyword>
<keyword evidence="7 9" id="KW-1015">Disulfide bond</keyword>